<dbReference type="PANTHER" id="PTHR37067:SF3">
    <property type="entry name" value="PX DOMAIN-CONTAINING PROTEIN"/>
    <property type="match status" value="1"/>
</dbReference>
<reference evidence="1" key="1">
    <citation type="submission" date="2024-03" db="EMBL/GenBank/DDBJ databases">
        <authorList>
            <consortium name="ELIXIR-Norway"/>
            <consortium name="Elixir Norway"/>
        </authorList>
    </citation>
    <scope>NUCLEOTIDE SEQUENCE</scope>
</reference>
<organism evidence="1 2">
    <name type="scientific">Sphagnum jensenii</name>
    <dbReference type="NCBI Taxonomy" id="128206"/>
    <lineage>
        <taxon>Eukaryota</taxon>
        <taxon>Viridiplantae</taxon>
        <taxon>Streptophyta</taxon>
        <taxon>Embryophyta</taxon>
        <taxon>Bryophyta</taxon>
        <taxon>Sphagnophytina</taxon>
        <taxon>Sphagnopsida</taxon>
        <taxon>Sphagnales</taxon>
        <taxon>Sphagnaceae</taxon>
        <taxon>Sphagnum</taxon>
    </lineage>
</organism>
<evidence type="ECO:0000313" key="2">
    <source>
        <dbReference type="Proteomes" id="UP001497522"/>
    </source>
</evidence>
<gene>
    <name evidence="1" type="ORF">CSSPJE1EN2_LOCUS16912</name>
</gene>
<dbReference type="PANTHER" id="PTHR37067">
    <property type="entry name" value="PX DOMAIN-CONTAINING PROTEIN"/>
    <property type="match status" value="1"/>
</dbReference>
<dbReference type="SUPFAM" id="SSF53098">
    <property type="entry name" value="Ribonuclease H-like"/>
    <property type="match status" value="1"/>
</dbReference>
<evidence type="ECO:0008006" key="3">
    <source>
        <dbReference type="Google" id="ProtNLM"/>
    </source>
</evidence>
<protein>
    <recommendedName>
        <fullName evidence="3">Transposase</fullName>
    </recommendedName>
</protein>
<proteinExistence type="predicted"/>
<sequence>MSKDIVEVIIGDMFFKPELDEEDEELEPITKTNAMKLFKQQPDGSYLAKVTNPALYDLVLKHTSVGLSFKQTSAVIAHHKDAFGNTRLAGLNNHEVGKMVCVHVGANLQVLSDVLNNNEVWAFSLAGDGATHFNTSFFDVRIRTYVQGVPFNVHLVCVPFFERHTAVNIFKMICKLLDHLCALWRVKLVSVSTDGKNTMTGWLDEFVTLMVKEAVHEVLRVWCPPHQIDLVIKDATYKISDSSFSKITHAFTVHLRQQANLQLEMGSKCPKDTNRWAHFQAQLEWLLKHRVRLMEWVVQRQHGSSPTVTYWIIAAAINPLAKFCCATLIVLQHRDIALSQQTDRIEALVQNLFLMVDIQHDVDNEEMRREDREECTFFEVGRWWVTIDAVLVHIKDQGTWVKEMYLSLDEDAQFDVLCEIGMYSLRLVSGLSIVRAERDYRNNAAAHLAPPMFPQQLINIRTSKFIEEVLDPRREMMIAAWGQRRVDLIEEEHCALLEMIRSSTTLKAVIEGHTFKTMFNVAWNDLPAQPALHHLRAFCGGLASAFANTTSVESDFSILKCEKDAYRMCLMALSVEGIFQTKQLVTIREMLGLITPSATLPPPNQQ</sequence>
<dbReference type="InterPro" id="IPR012337">
    <property type="entry name" value="RNaseH-like_sf"/>
</dbReference>
<dbReference type="EMBL" id="OZ023705">
    <property type="protein sequence ID" value="CAK9874612.1"/>
    <property type="molecule type" value="Genomic_DNA"/>
</dbReference>
<dbReference type="Proteomes" id="UP001497522">
    <property type="component" value="Chromosome 4"/>
</dbReference>
<name>A0ABP1BGI4_9BRYO</name>
<keyword evidence="2" id="KW-1185">Reference proteome</keyword>
<accession>A0ABP1BGI4</accession>
<evidence type="ECO:0000313" key="1">
    <source>
        <dbReference type="EMBL" id="CAK9874612.1"/>
    </source>
</evidence>